<comment type="caution">
    <text evidence="3">The sequence shown here is derived from an EMBL/GenBank/DDBJ whole genome shotgun (WGS) entry which is preliminary data.</text>
</comment>
<keyword evidence="2" id="KW-0812">Transmembrane</keyword>
<feature type="region of interest" description="Disordered" evidence="1">
    <location>
        <begin position="163"/>
        <end position="207"/>
    </location>
</feature>
<evidence type="ECO:0000256" key="1">
    <source>
        <dbReference type="SAM" id="MobiDB-lite"/>
    </source>
</evidence>
<name>A0ABR1YV75_9PEZI</name>
<keyword evidence="2" id="KW-1133">Transmembrane helix</keyword>
<sequence>MPQLKIPYLTFSLDTAALVESVKQFDPLVDCGHQILGETPHIFVCGFLTAVGFGALTLWSYLLLHLSTLLSFEHSWARAFVTAVVLVSVAVECFKGLAWYARWVLEANGGAEYSYAKATGLDKVVPIEMTTYTISTTTTTTTTTPATVAAATQMLESMVAEKQAAAALPKPSPTTTTPAPPALPSSTQSTSTTKTTTATSTVARGRTALRSGFGMSMADWSNSDEERACAWRQWARGLKLAQQLKGMRQGVLGEGEEQRWVSAMRW</sequence>
<feature type="transmembrane region" description="Helical" evidence="2">
    <location>
        <begin position="42"/>
        <end position="64"/>
    </location>
</feature>
<proteinExistence type="predicted"/>
<accession>A0ABR1YV75</accession>
<dbReference type="Proteomes" id="UP001492380">
    <property type="component" value="Unassembled WGS sequence"/>
</dbReference>
<protein>
    <submittedName>
        <fullName evidence="3">Uncharacterized protein</fullName>
    </submittedName>
</protein>
<feature type="compositionally biased region" description="Low complexity" evidence="1">
    <location>
        <begin position="184"/>
        <end position="201"/>
    </location>
</feature>
<evidence type="ECO:0000256" key="2">
    <source>
        <dbReference type="SAM" id="Phobius"/>
    </source>
</evidence>
<keyword evidence="2" id="KW-0472">Membrane</keyword>
<feature type="transmembrane region" description="Helical" evidence="2">
    <location>
        <begin position="76"/>
        <end position="94"/>
    </location>
</feature>
<gene>
    <name evidence="3" type="ORF">HDK90DRAFT_463694</name>
</gene>
<feature type="compositionally biased region" description="Low complexity" evidence="1">
    <location>
        <begin position="164"/>
        <end position="177"/>
    </location>
</feature>
<dbReference type="EMBL" id="JBBWRZ010000003">
    <property type="protein sequence ID" value="KAK8240052.1"/>
    <property type="molecule type" value="Genomic_DNA"/>
</dbReference>
<keyword evidence="4" id="KW-1185">Reference proteome</keyword>
<organism evidence="3 4">
    <name type="scientific">Phyllosticta capitalensis</name>
    <dbReference type="NCBI Taxonomy" id="121624"/>
    <lineage>
        <taxon>Eukaryota</taxon>
        <taxon>Fungi</taxon>
        <taxon>Dikarya</taxon>
        <taxon>Ascomycota</taxon>
        <taxon>Pezizomycotina</taxon>
        <taxon>Dothideomycetes</taxon>
        <taxon>Dothideomycetes incertae sedis</taxon>
        <taxon>Botryosphaeriales</taxon>
        <taxon>Phyllostictaceae</taxon>
        <taxon>Phyllosticta</taxon>
    </lineage>
</organism>
<evidence type="ECO:0000313" key="3">
    <source>
        <dbReference type="EMBL" id="KAK8240052.1"/>
    </source>
</evidence>
<evidence type="ECO:0000313" key="4">
    <source>
        <dbReference type="Proteomes" id="UP001492380"/>
    </source>
</evidence>
<reference evidence="3 4" key="1">
    <citation type="submission" date="2024-04" db="EMBL/GenBank/DDBJ databases">
        <title>Phyllosticta paracitricarpa is synonymous to the EU quarantine fungus P. citricarpa based on phylogenomic analyses.</title>
        <authorList>
            <consortium name="Lawrence Berkeley National Laboratory"/>
            <person name="Van Ingen-Buijs V.A."/>
            <person name="Van Westerhoven A.C."/>
            <person name="Haridas S."/>
            <person name="Skiadas P."/>
            <person name="Martin F."/>
            <person name="Groenewald J.Z."/>
            <person name="Crous P.W."/>
            <person name="Seidl M.F."/>
        </authorList>
    </citation>
    <scope>NUCLEOTIDE SEQUENCE [LARGE SCALE GENOMIC DNA]</scope>
    <source>
        <strain evidence="3 4">CBS 123374</strain>
    </source>
</reference>